<dbReference type="PANTHER" id="PTHR45947:SF3">
    <property type="entry name" value="SULFOQUINOVOSYL TRANSFERASE SQD2"/>
    <property type="match status" value="1"/>
</dbReference>
<dbReference type="InterPro" id="IPR001296">
    <property type="entry name" value="Glyco_trans_1"/>
</dbReference>
<reference evidence="3 4" key="1">
    <citation type="submission" date="2021-03" db="EMBL/GenBank/DDBJ databases">
        <title>Antimicrobial resistance genes in bacteria isolated from Japanese honey, and their potential for conferring macrolide and lincosamide resistance in the American foulbrood pathogen Paenibacillus larvae.</title>
        <authorList>
            <person name="Okamoto M."/>
            <person name="Kumagai M."/>
            <person name="Kanamori H."/>
            <person name="Takamatsu D."/>
        </authorList>
    </citation>
    <scope>NUCLEOTIDE SEQUENCE [LARGE SCALE GENOMIC DNA]</scope>
    <source>
        <strain evidence="3 4">J42TS3</strain>
    </source>
</reference>
<dbReference type="Pfam" id="PF13439">
    <property type="entry name" value="Glyco_transf_4"/>
    <property type="match status" value="1"/>
</dbReference>
<sequence length="394" mass="43390">MSFRKVAVVTPGSFVIPSGRSSSVERVIEKMVPLASDRLDIRIFGRIGKDPASPEGLGGVPCLRVPGGSSYFPSVLRHLRSWRPDAVDVHNRPLLAYRIKQRLPGSEVFLSLHSTTFIQSGDFPDRSGSEKLRTLDGIIVNSEFLRKELLRRFPGLSVPVEVNHLGVSPEDFVPRWTPAGEALRRARLHDYGWNGRKVVLFVGRLIPEKGVHALLQAVPAVVQRHPEALFLIVGSAFYGSLRETMYVRSLKSLADSWPEHVVFQPFTPYPGVADCYNLADMVVVPSGKEEAFGLVNVEAMASGVPVIASRAGGIPEVVEHGQSGLLLPAERLNDELPAAIIRLLDNTELCRSMGLAGAESARSRFRWHHAADRWVRLMTKQGKEPVTSAASLYQ</sequence>
<keyword evidence="3" id="KW-0167">Capsid protein</keyword>
<evidence type="ECO:0000313" key="4">
    <source>
        <dbReference type="Proteomes" id="UP000679992"/>
    </source>
</evidence>
<dbReference type="RefSeq" id="WP_213656157.1">
    <property type="nucleotide sequence ID" value="NZ_BOSL01000015.1"/>
</dbReference>
<dbReference type="CDD" id="cd03801">
    <property type="entry name" value="GT4_PimA-like"/>
    <property type="match status" value="1"/>
</dbReference>
<name>A0ABQ4MGG9_9BACL</name>
<dbReference type="Gene3D" id="3.40.50.2000">
    <property type="entry name" value="Glycogen Phosphorylase B"/>
    <property type="match status" value="2"/>
</dbReference>
<comment type="caution">
    <text evidence="3">The sequence shown here is derived from an EMBL/GenBank/DDBJ whole genome shotgun (WGS) entry which is preliminary data.</text>
</comment>
<keyword evidence="4" id="KW-1185">Reference proteome</keyword>
<dbReference type="Proteomes" id="UP000679992">
    <property type="component" value="Unassembled WGS sequence"/>
</dbReference>
<feature type="domain" description="Glycosyl transferase family 1" evidence="1">
    <location>
        <begin position="195"/>
        <end position="357"/>
    </location>
</feature>
<feature type="domain" description="Glycosyltransferase subfamily 4-like N-terminal" evidence="2">
    <location>
        <begin position="66"/>
        <end position="170"/>
    </location>
</feature>
<dbReference type="InterPro" id="IPR050194">
    <property type="entry name" value="Glycosyltransferase_grp1"/>
</dbReference>
<organism evidence="3 4">
    <name type="scientific">Paenibacillus vini</name>
    <dbReference type="NCBI Taxonomy" id="1476024"/>
    <lineage>
        <taxon>Bacteria</taxon>
        <taxon>Bacillati</taxon>
        <taxon>Bacillota</taxon>
        <taxon>Bacilli</taxon>
        <taxon>Bacillales</taxon>
        <taxon>Paenibacillaceae</taxon>
        <taxon>Paenibacillus</taxon>
    </lineage>
</organism>
<accession>A0ABQ4MGG9</accession>
<dbReference type="Pfam" id="PF00534">
    <property type="entry name" value="Glycos_transf_1"/>
    <property type="match status" value="1"/>
</dbReference>
<protein>
    <submittedName>
        <fullName evidence="3">Spore coat protein SA</fullName>
    </submittedName>
</protein>
<evidence type="ECO:0000259" key="1">
    <source>
        <dbReference type="Pfam" id="PF00534"/>
    </source>
</evidence>
<dbReference type="EMBL" id="BOSL01000015">
    <property type="protein sequence ID" value="GIP55078.1"/>
    <property type="molecule type" value="Genomic_DNA"/>
</dbReference>
<dbReference type="SUPFAM" id="SSF53756">
    <property type="entry name" value="UDP-Glycosyltransferase/glycogen phosphorylase"/>
    <property type="match status" value="1"/>
</dbReference>
<proteinExistence type="predicted"/>
<dbReference type="InterPro" id="IPR028098">
    <property type="entry name" value="Glyco_trans_4-like_N"/>
</dbReference>
<dbReference type="PANTHER" id="PTHR45947">
    <property type="entry name" value="SULFOQUINOVOSYL TRANSFERASE SQD2"/>
    <property type="match status" value="1"/>
</dbReference>
<keyword evidence="3" id="KW-0946">Virion</keyword>
<evidence type="ECO:0000259" key="2">
    <source>
        <dbReference type="Pfam" id="PF13439"/>
    </source>
</evidence>
<gene>
    <name evidence="3" type="primary">cotSA</name>
    <name evidence="3" type="ORF">J42TS3_41130</name>
</gene>
<evidence type="ECO:0000313" key="3">
    <source>
        <dbReference type="EMBL" id="GIP55078.1"/>
    </source>
</evidence>